<dbReference type="RefSeq" id="WP_284304416.1">
    <property type="nucleotide sequence ID" value="NZ_BSUO01000001.1"/>
</dbReference>
<comment type="caution">
    <text evidence="1">The sequence shown here is derived from an EMBL/GenBank/DDBJ whole genome shotgun (WGS) entry which is preliminary data.</text>
</comment>
<dbReference type="Proteomes" id="UP001157126">
    <property type="component" value="Unassembled WGS sequence"/>
</dbReference>
<evidence type="ECO:0000313" key="2">
    <source>
        <dbReference type="Proteomes" id="UP001157126"/>
    </source>
</evidence>
<dbReference type="Pfam" id="PF16951">
    <property type="entry name" value="MaAIMP_sms"/>
    <property type="match status" value="1"/>
</dbReference>
<reference evidence="2" key="1">
    <citation type="journal article" date="2019" name="Int. J. Syst. Evol. Microbiol.">
        <title>The Global Catalogue of Microorganisms (GCM) 10K type strain sequencing project: providing services to taxonomists for standard genome sequencing and annotation.</title>
        <authorList>
            <consortium name="The Broad Institute Genomics Platform"/>
            <consortium name="The Broad Institute Genome Sequencing Center for Infectious Disease"/>
            <person name="Wu L."/>
            <person name="Ma J."/>
        </authorList>
    </citation>
    <scope>NUCLEOTIDE SEQUENCE [LARGE SCALE GENOMIC DNA]</scope>
    <source>
        <strain evidence="2">NBRC 113072</strain>
    </source>
</reference>
<accession>A0ABQ6IUF2</accession>
<keyword evidence="2" id="KW-1185">Reference proteome</keyword>
<dbReference type="InterPro" id="IPR031596">
    <property type="entry name" value="MaAIMP_sms"/>
</dbReference>
<sequence>MTPIALTFLILSILLVWGGLAVSIIALVRSSKGSNGFGDDVTHDTP</sequence>
<evidence type="ECO:0008006" key="3">
    <source>
        <dbReference type="Google" id="ProtNLM"/>
    </source>
</evidence>
<protein>
    <recommendedName>
        <fullName evidence="3">Methionine/alanine importer small subunit</fullName>
    </recommendedName>
</protein>
<name>A0ABQ6IUF2_9MICO</name>
<gene>
    <name evidence="1" type="ORF">GCM10025883_28170</name>
</gene>
<dbReference type="NCBIfam" id="NF033493">
    <property type="entry name" value="MetS_like_NSS"/>
    <property type="match status" value="1"/>
</dbReference>
<dbReference type="EMBL" id="BSUO01000001">
    <property type="protein sequence ID" value="GMA40772.1"/>
    <property type="molecule type" value="Genomic_DNA"/>
</dbReference>
<evidence type="ECO:0000313" key="1">
    <source>
        <dbReference type="EMBL" id="GMA40772.1"/>
    </source>
</evidence>
<proteinExistence type="predicted"/>
<organism evidence="1 2">
    <name type="scientific">Mobilicoccus caccae</name>
    <dbReference type="NCBI Taxonomy" id="1859295"/>
    <lineage>
        <taxon>Bacteria</taxon>
        <taxon>Bacillati</taxon>
        <taxon>Actinomycetota</taxon>
        <taxon>Actinomycetes</taxon>
        <taxon>Micrococcales</taxon>
        <taxon>Dermatophilaceae</taxon>
        <taxon>Mobilicoccus</taxon>
    </lineage>
</organism>